<evidence type="ECO:0000256" key="11">
    <source>
        <dbReference type="HAMAP-Rule" id="MF_00834"/>
    </source>
</evidence>
<evidence type="ECO:0000256" key="2">
    <source>
        <dbReference type="ARBA" id="ARBA00004496"/>
    </source>
</evidence>
<dbReference type="Pfam" id="PF00202">
    <property type="entry name" value="Aminotran_3"/>
    <property type="match status" value="1"/>
</dbReference>
<comment type="pathway">
    <text evidence="11">Cofactor biosynthesis; biotin biosynthesis; 7,8-diaminononanoate from 8-amino-7-oxononanoate (SAM route): step 1/1.</text>
</comment>
<keyword evidence="13" id="KW-1185">Reference proteome</keyword>
<comment type="subcellular location">
    <subcellularLocation>
        <location evidence="2 11">Cytoplasm</location>
    </subcellularLocation>
</comment>
<keyword evidence="8 11" id="KW-0093">Biotin biosynthesis</keyword>
<feature type="site" description="Participates in the substrate recognition with KAPA and in a stacking interaction with the adenine ring of SAM" evidence="11">
    <location>
        <position position="5"/>
    </location>
</feature>
<feature type="binding site" evidence="11">
    <location>
        <position position="261"/>
    </location>
    <ligand>
        <name>substrate</name>
    </ligand>
</feature>
<comment type="subunit">
    <text evidence="3 11">Homodimer.</text>
</comment>
<dbReference type="GO" id="GO:0009102">
    <property type="term" value="P:biotin biosynthetic process"/>
    <property type="evidence" value="ECO:0007669"/>
    <property type="project" value="UniProtKB-UniRule"/>
</dbReference>
<evidence type="ECO:0000313" key="13">
    <source>
        <dbReference type="Proteomes" id="UP000275925"/>
    </source>
</evidence>
<dbReference type="InterPro" id="IPR049704">
    <property type="entry name" value="Aminotrans_3_PPA_site"/>
</dbReference>
<evidence type="ECO:0000256" key="7">
    <source>
        <dbReference type="ARBA" id="ARBA00022691"/>
    </source>
</evidence>
<keyword evidence="5 11" id="KW-0032">Aminotransferase</keyword>
<dbReference type="GO" id="GO:0030170">
    <property type="term" value="F:pyridoxal phosphate binding"/>
    <property type="evidence" value="ECO:0007669"/>
    <property type="project" value="UniProtKB-UniRule"/>
</dbReference>
<evidence type="ECO:0000256" key="8">
    <source>
        <dbReference type="ARBA" id="ARBA00022756"/>
    </source>
</evidence>
<feature type="binding site" evidence="11">
    <location>
        <position position="232"/>
    </location>
    <ligand>
        <name>pyridoxal 5'-phosphate</name>
        <dbReference type="ChEBI" id="CHEBI:597326"/>
    </ligand>
</feature>
<evidence type="ECO:0000256" key="1">
    <source>
        <dbReference type="ARBA" id="ARBA00001933"/>
    </source>
</evidence>
<keyword evidence="6 11" id="KW-0808">Transferase</keyword>
<evidence type="ECO:0000256" key="9">
    <source>
        <dbReference type="ARBA" id="ARBA00022898"/>
    </source>
</evidence>
<dbReference type="Gene3D" id="3.40.640.10">
    <property type="entry name" value="Type I PLP-dependent aspartate aminotransferase-like (Major domain)"/>
    <property type="match status" value="1"/>
</dbReference>
<comment type="catalytic activity">
    <reaction evidence="11">
        <text>(8S)-8-amino-7-oxononanoate + S-adenosyl-L-methionine = S-adenosyl-4-methylsulfanyl-2-oxobutanoate + (7R,8S)-7,8-diammoniononanoate</text>
        <dbReference type="Rhea" id="RHEA:16861"/>
        <dbReference type="ChEBI" id="CHEBI:16490"/>
        <dbReference type="ChEBI" id="CHEBI:59789"/>
        <dbReference type="ChEBI" id="CHEBI:149468"/>
        <dbReference type="ChEBI" id="CHEBI:149469"/>
        <dbReference type="EC" id="2.6.1.62"/>
    </reaction>
</comment>
<feature type="modified residue" description="N6-(pyridoxal phosphate)lysine" evidence="11">
    <location>
        <position position="261"/>
    </location>
</feature>
<evidence type="ECO:0000256" key="3">
    <source>
        <dbReference type="ARBA" id="ARBA00011738"/>
    </source>
</evidence>
<gene>
    <name evidence="11 12" type="primary">bioA</name>
    <name evidence="12" type="ORF">NO2_0487</name>
</gene>
<dbReference type="UniPathway" id="UPA00078">
    <property type="reaction ID" value="UER00160"/>
</dbReference>
<comment type="caution">
    <text evidence="11">Lacks conserved residue(s) required for the propagation of feature annotation.</text>
</comment>
<evidence type="ECO:0000256" key="4">
    <source>
        <dbReference type="ARBA" id="ARBA00022490"/>
    </source>
</evidence>
<accession>A0A388TG52</accession>
<organism evidence="12 13">
    <name type="scientific">Candidatus Termititenax persephonae</name>
    <dbReference type="NCBI Taxonomy" id="2218525"/>
    <lineage>
        <taxon>Bacteria</taxon>
        <taxon>Bacillati</taxon>
        <taxon>Candidatus Margulisiibacteriota</taxon>
        <taxon>Candidatus Termititenacia</taxon>
        <taxon>Candidatus Termititenacales</taxon>
        <taxon>Candidatus Termititenacaceae</taxon>
        <taxon>Candidatus Termititenax</taxon>
    </lineage>
</organism>
<dbReference type="GO" id="GO:0004015">
    <property type="term" value="F:adenosylmethionine-8-amino-7-oxononanoate transaminase activity"/>
    <property type="evidence" value="ECO:0007669"/>
    <property type="project" value="UniProtKB-UniRule"/>
</dbReference>
<feature type="binding site" evidence="11">
    <location>
        <position position="131"/>
    </location>
    <ligand>
        <name>substrate</name>
    </ligand>
</feature>
<comment type="cofactor">
    <cofactor evidence="1 11">
        <name>pyridoxal 5'-phosphate</name>
        <dbReference type="ChEBI" id="CHEBI:597326"/>
    </cofactor>
</comment>
<dbReference type="InterPro" id="IPR015422">
    <property type="entry name" value="PyrdxlP-dep_Trfase_small"/>
</dbReference>
<feature type="binding site" evidence="11">
    <location>
        <position position="384"/>
    </location>
    <ligand>
        <name>substrate</name>
    </ligand>
</feature>
<feature type="binding site" evidence="11">
    <location>
        <begin position="297"/>
        <end position="298"/>
    </location>
    <ligand>
        <name>pyridoxal 5'-phosphate</name>
        <dbReference type="ChEBI" id="CHEBI:597326"/>
    </ligand>
</feature>
<dbReference type="InterPro" id="IPR015421">
    <property type="entry name" value="PyrdxlP-dep_Trfase_major"/>
</dbReference>
<dbReference type="PIRSF" id="PIRSF000521">
    <property type="entry name" value="Transaminase_4ab_Lys_Orn"/>
    <property type="match status" value="1"/>
</dbReference>
<comment type="similarity">
    <text evidence="10 11">Belongs to the class-III pyridoxal-phosphate-dependent aminotransferase family. BioA subfamily.</text>
</comment>
<dbReference type="PANTHER" id="PTHR42684">
    <property type="entry name" value="ADENOSYLMETHIONINE-8-AMINO-7-OXONONANOATE AMINOTRANSFERASE"/>
    <property type="match status" value="1"/>
</dbReference>
<dbReference type="GO" id="GO:0005737">
    <property type="term" value="C:cytoplasm"/>
    <property type="evidence" value="ECO:0007669"/>
    <property type="project" value="UniProtKB-SubCell"/>
</dbReference>
<dbReference type="EMBL" id="BGZO01000008">
    <property type="protein sequence ID" value="GBR75855.1"/>
    <property type="molecule type" value="Genomic_DNA"/>
</dbReference>
<keyword evidence="7 11" id="KW-0949">S-adenosyl-L-methionine</keyword>
<name>A0A388TG52_9BACT</name>
<protein>
    <recommendedName>
        <fullName evidence="11">Adenosylmethionine-8-amino-7-oxononanoate aminotransferase</fullName>
        <ecNumber evidence="11">2.6.1.62</ecNumber>
    </recommendedName>
    <alternativeName>
        <fullName evidence="11">7,8-diamino-pelargonic acid aminotransferase</fullName>
        <shortName evidence="11">DAPA AT</shortName>
        <shortName evidence="11">DAPA aminotransferase</shortName>
    </alternativeName>
    <alternativeName>
        <fullName evidence="11">7,8-diaminononanoate synthase</fullName>
        <shortName evidence="11">DANS</shortName>
    </alternativeName>
    <alternativeName>
        <fullName evidence="11">Diaminopelargonic acid synthase</fullName>
    </alternativeName>
</protein>
<proteinExistence type="inferred from homology"/>
<dbReference type="EC" id="2.6.1.62" evidence="11"/>
<dbReference type="CDD" id="cd00610">
    <property type="entry name" value="OAT_like"/>
    <property type="match status" value="1"/>
</dbReference>
<keyword evidence="4 11" id="KW-0963">Cytoplasm</keyword>
<feature type="binding site" evidence="11">
    <location>
        <begin position="95"/>
        <end position="96"/>
    </location>
    <ligand>
        <name>pyridoxal 5'-phosphate</name>
        <dbReference type="ChEBI" id="CHEBI:597326"/>
    </ligand>
</feature>
<dbReference type="FunFam" id="3.40.640.10:FF:000078">
    <property type="entry name" value="Adenosylmethionine-8-amino-7-oxononanoate aminotransferase"/>
    <property type="match status" value="1"/>
</dbReference>
<evidence type="ECO:0000256" key="6">
    <source>
        <dbReference type="ARBA" id="ARBA00022679"/>
    </source>
</evidence>
<dbReference type="AlphaFoldDB" id="A0A388TG52"/>
<dbReference type="InterPro" id="IPR005815">
    <property type="entry name" value="BioA"/>
</dbReference>
<evidence type="ECO:0000256" key="5">
    <source>
        <dbReference type="ARBA" id="ARBA00022576"/>
    </source>
</evidence>
<dbReference type="Gene3D" id="3.90.1150.10">
    <property type="entry name" value="Aspartate Aminotransferase, domain 1"/>
    <property type="match status" value="1"/>
</dbReference>
<evidence type="ECO:0000256" key="10">
    <source>
        <dbReference type="ARBA" id="ARBA00060970"/>
    </source>
</evidence>
<dbReference type="InterPro" id="IPR005814">
    <property type="entry name" value="Aminotrans_3"/>
</dbReference>
<comment type="caution">
    <text evidence="12">The sequence shown here is derived from an EMBL/GenBank/DDBJ whole genome shotgun (WGS) entry which is preliminary data.</text>
</comment>
<reference evidence="12 13" key="1">
    <citation type="journal article" date="2019" name="ISME J.">
        <title>Genome analyses of uncultured TG2/ZB3 bacteria in 'Margulisbacteria' specifically attached to ectosymbiotic spirochetes of protists in the termite gut.</title>
        <authorList>
            <person name="Utami Y.D."/>
            <person name="Kuwahara H."/>
            <person name="Igai K."/>
            <person name="Murakami T."/>
            <person name="Sugaya K."/>
            <person name="Morikawa T."/>
            <person name="Nagura Y."/>
            <person name="Yuki M."/>
            <person name="Deevong P."/>
            <person name="Inoue T."/>
            <person name="Kihara K."/>
            <person name="Lo N."/>
            <person name="Yamada A."/>
            <person name="Ohkuma M."/>
            <person name="Hongoh Y."/>
        </authorList>
    </citation>
    <scope>NUCLEOTIDE SEQUENCE [LARGE SCALE GENOMIC DNA]</scope>
    <source>
        <strain evidence="12">NkOx7-02</strain>
    </source>
</reference>
<feature type="binding site" evidence="11">
    <location>
        <position position="296"/>
    </location>
    <ligand>
        <name>substrate</name>
    </ligand>
</feature>
<dbReference type="InterPro" id="IPR015424">
    <property type="entry name" value="PyrdxlP-dep_Trfase"/>
</dbReference>
<dbReference type="SUPFAM" id="SSF53383">
    <property type="entry name" value="PLP-dependent transferases"/>
    <property type="match status" value="1"/>
</dbReference>
<sequence>MQDWEKDEIVIVDRARGNYLYDVQGRKYLDGVSSLWVTLHGHCHPYLNRALRRQLQKLDHSTLLGLSNTPAIELAARLLEIAPRGLGKVFYSDSGSTAMEIALKIAYQYWRQDKNKKYRAKQKFLTLSGAYHGDTIGSVSLGGVAMFHALYKPLLFKTIQIPTPYRHYGNEPDLSAAVAELEKAFKKHQQELAALVLEPLVQGAAGIYTAPAGYLAAARRLCTKYNVLLICDEVAVGFGRTGTMFACEQEKVSPDIMAVAKGLSGGYLPLAATLTTDKIYDNFKGQYESQRTFYHGHTYTGNPLACAAALASLDLFRREKTLDKVRQNISLLAEGLRRFETIPQVKSVRQCGLIAALELPDYAYRDKIGYRICLQARRRGLLVRPLENNIVILPPLSIQPRELSWLLAVLYQSIQEVVGLATPSDQ</sequence>
<dbReference type="PANTHER" id="PTHR42684:SF17">
    <property type="entry name" value="ADENOSYLMETHIONINE-8-AMINO-7-OXONONANOATE AMINOTRANSFERASE"/>
    <property type="match status" value="1"/>
</dbReference>
<keyword evidence="9 11" id="KW-0663">Pyridoxal phosphate</keyword>
<dbReference type="PROSITE" id="PS00600">
    <property type="entry name" value="AA_TRANSFER_CLASS_3"/>
    <property type="match status" value="1"/>
</dbReference>
<dbReference type="HAMAP" id="MF_00834">
    <property type="entry name" value="BioA"/>
    <property type="match status" value="1"/>
</dbReference>
<dbReference type="NCBIfam" id="TIGR00508">
    <property type="entry name" value="bioA"/>
    <property type="match status" value="1"/>
</dbReference>
<dbReference type="Proteomes" id="UP000275925">
    <property type="component" value="Unassembled WGS sequence"/>
</dbReference>
<evidence type="ECO:0000313" key="12">
    <source>
        <dbReference type="EMBL" id="GBR75855.1"/>
    </source>
</evidence>
<comment type="function">
    <text evidence="11">Catalyzes the transfer of the alpha-amino group from S-adenosyl-L-methionine (SAM) to 7-keto-8-aminopelargonic acid (KAPA) to form 7,8-diaminopelargonic acid (DAPA). It is the only aminotransferase known to utilize SAM as an amino donor.</text>
</comment>